<evidence type="ECO:0000259" key="1">
    <source>
        <dbReference type="Pfam" id="PF18765"/>
    </source>
</evidence>
<evidence type="ECO:0000313" key="2">
    <source>
        <dbReference type="EMBL" id="MFC4729352.1"/>
    </source>
</evidence>
<dbReference type="PANTHER" id="PTHR43852">
    <property type="entry name" value="NUCLEOTIDYLTRANSFERASE"/>
    <property type="match status" value="1"/>
</dbReference>
<feature type="domain" description="Polymerase beta nucleotidyltransferase" evidence="1">
    <location>
        <begin position="9"/>
        <end position="90"/>
    </location>
</feature>
<dbReference type="PANTHER" id="PTHR43852:SF2">
    <property type="entry name" value="PROTEIN ADENYLYLTRANSFERASE MNTA"/>
    <property type="match status" value="1"/>
</dbReference>
<dbReference type="Gene3D" id="3.30.460.10">
    <property type="entry name" value="Beta Polymerase, domain 2"/>
    <property type="match status" value="1"/>
</dbReference>
<keyword evidence="3" id="KW-1185">Reference proteome</keyword>
<evidence type="ECO:0000313" key="3">
    <source>
        <dbReference type="Proteomes" id="UP001595892"/>
    </source>
</evidence>
<organism evidence="2 3">
    <name type="scientific">Coralloluteibacterium thermophilum</name>
    <dbReference type="NCBI Taxonomy" id="2707049"/>
    <lineage>
        <taxon>Bacteria</taxon>
        <taxon>Pseudomonadati</taxon>
        <taxon>Pseudomonadota</taxon>
        <taxon>Gammaproteobacteria</taxon>
        <taxon>Lysobacterales</taxon>
        <taxon>Lysobacteraceae</taxon>
        <taxon>Coralloluteibacterium</taxon>
    </lineage>
</organism>
<protein>
    <submittedName>
        <fullName evidence="2">Nucleotidyltransferase family protein</fullName>
    </submittedName>
</protein>
<comment type="caution">
    <text evidence="2">The sequence shown here is derived from an EMBL/GenBank/DDBJ whole genome shotgun (WGS) entry which is preliminary data.</text>
</comment>
<proteinExistence type="predicted"/>
<dbReference type="InterPro" id="IPR041633">
    <property type="entry name" value="Polbeta"/>
</dbReference>
<dbReference type="CDD" id="cd05403">
    <property type="entry name" value="NT_KNTase_like"/>
    <property type="match status" value="1"/>
</dbReference>
<accession>A0ABV9NLY3</accession>
<dbReference type="Pfam" id="PF18765">
    <property type="entry name" value="Polbeta"/>
    <property type="match status" value="1"/>
</dbReference>
<dbReference type="InterPro" id="IPR043519">
    <property type="entry name" value="NT_sf"/>
</dbReference>
<reference evidence="3" key="1">
    <citation type="journal article" date="2019" name="Int. J. Syst. Evol. Microbiol.">
        <title>The Global Catalogue of Microorganisms (GCM) 10K type strain sequencing project: providing services to taxonomists for standard genome sequencing and annotation.</title>
        <authorList>
            <consortium name="The Broad Institute Genomics Platform"/>
            <consortium name="The Broad Institute Genome Sequencing Center for Infectious Disease"/>
            <person name="Wu L."/>
            <person name="Ma J."/>
        </authorList>
    </citation>
    <scope>NUCLEOTIDE SEQUENCE [LARGE SCALE GENOMIC DNA]</scope>
    <source>
        <strain evidence="3">CGMCC 1.13574</strain>
    </source>
</reference>
<name>A0ABV9NLY3_9GAMM</name>
<dbReference type="InterPro" id="IPR052930">
    <property type="entry name" value="TA_antitoxin_MntA"/>
</dbReference>
<dbReference type="RefSeq" id="WP_377005436.1">
    <property type="nucleotide sequence ID" value="NZ_JBHSGG010000041.1"/>
</dbReference>
<dbReference type="NCBIfam" id="NF047752">
    <property type="entry name" value="MntA_antitoxin"/>
    <property type="match status" value="1"/>
</dbReference>
<gene>
    <name evidence="2" type="ORF">ACFO3Q_14370</name>
</gene>
<dbReference type="EMBL" id="JBHSGG010000041">
    <property type="protein sequence ID" value="MFC4729352.1"/>
    <property type="molecule type" value="Genomic_DNA"/>
</dbReference>
<dbReference type="Proteomes" id="UP001595892">
    <property type="component" value="Unassembled WGS sequence"/>
</dbReference>
<sequence>MHAIEDMLRHWLEDQPEIRLAYLFGSLARGQARRDSDVDLAIDTRSPLDAARKAGMIEELTALTGRPVDLVELAGAGEPLLGQVLDGRRLKGHDAAHAALVLRHVMDAADFLPYRDRILRERRLAWTRG</sequence>
<dbReference type="SUPFAM" id="SSF81301">
    <property type="entry name" value="Nucleotidyltransferase"/>
    <property type="match status" value="1"/>
</dbReference>